<reference evidence="20" key="1">
    <citation type="submission" date="2014-07" db="EMBL/GenBank/DDBJ databases">
        <title>Identification of a novel salt tolerance gene in wild soybean by whole-genome sequencing.</title>
        <authorList>
            <person name="Lam H.-M."/>
            <person name="Qi X."/>
            <person name="Li M.-W."/>
            <person name="Liu X."/>
            <person name="Xie M."/>
            <person name="Ni M."/>
            <person name="Xu X."/>
        </authorList>
    </citation>
    <scope>NUCLEOTIDE SEQUENCE [LARGE SCALE GENOMIC DNA]</scope>
    <source>
        <tissue evidence="20">Root</tissue>
    </source>
</reference>
<evidence type="ECO:0000256" key="13">
    <source>
        <dbReference type="ARBA" id="ARBA00052976"/>
    </source>
</evidence>
<evidence type="ECO:0000313" key="22">
    <source>
        <dbReference type="Proteomes" id="UP000289340"/>
    </source>
</evidence>
<evidence type="ECO:0000256" key="2">
    <source>
        <dbReference type="ARBA" id="ARBA00004173"/>
    </source>
</evidence>
<comment type="similarity">
    <text evidence="5">Belongs to the thioesterase PaaI family.</text>
</comment>
<dbReference type="SUPFAM" id="SSF54637">
    <property type="entry name" value="Thioesterase/thiol ester dehydrase-isomerase"/>
    <property type="match status" value="1"/>
</dbReference>
<evidence type="ECO:0000256" key="17">
    <source>
        <dbReference type="ARBA" id="ARBA00081533"/>
    </source>
</evidence>
<evidence type="ECO:0000256" key="6">
    <source>
        <dbReference type="ARBA" id="ARBA00022490"/>
    </source>
</evidence>
<evidence type="ECO:0000256" key="7">
    <source>
        <dbReference type="ARBA" id="ARBA00022801"/>
    </source>
</evidence>
<dbReference type="GO" id="GO:0005829">
    <property type="term" value="C:cytosol"/>
    <property type="evidence" value="ECO:0007669"/>
    <property type="project" value="UniProtKB-SubCell"/>
</dbReference>
<comment type="catalytic activity">
    <reaction evidence="13">
        <text>a fatty acyl-CoA + H2O = a fatty acid + CoA + H(+)</text>
        <dbReference type="Rhea" id="RHEA:16781"/>
        <dbReference type="ChEBI" id="CHEBI:15377"/>
        <dbReference type="ChEBI" id="CHEBI:15378"/>
        <dbReference type="ChEBI" id="CHEBI:28868"/>
        <dbReference type="ChEBI" id="CHEBI:57287"/>
        <dbReference type="ChEBI" id="CHEBI:77636"/>
    </reaction>
    <physiologicalReaction direction="left-to-right" evidence="13">
        <dbReference type="Rhea" id="RHEA:16782"/>
    </physiologicalReaction>
</comment>
<evidence type="ECO:0000256" key="16">
    <source>
        <dbReference type="ARBA" id="ARBA00067273"/>
    </source>
</evidence>
<dbReference type="GO" id="GO:0006629">
    <property type="term" value="P:lipid metabolic process"/>
    <property type="evidence" value="ECO:0007669"/>
    <property type="project" value="UniProtKB-KW"/>
</dbReference>
<dbReference type="AlphaFoldDB" id="A0A0B2SUD4"/>
<evidence type="ECO:0000256" key="1">
    <source>
        <dbReference type="ARBA" id="ARBA00004123"/>
    </source>
</evidence>
<dbReference type="EMBL" id="QZWG01000008">
    <property type="protein sequence ID" value="RZB97914.1"/>
    <property type="molecule type" value="Genomic_DNA"/>
</dbReference>
<dbReference type="PANTHER" id="PTHR21660">
    <property type="entry name" value="THIOESTERASE SUPERFAMILY MEMBER-RELATED"/>
    <property type="match status" value="1"/>
</dbReference>
<dbReference type="GO" id="GO:0047617">
    <property type="term" value="F:fatty acyl-CoA hydrolase activity"/>
    <property type="evidence" value="ECO:0007669"/>
    <property type="project" value="InterPro"/>
</dbReference>
<dbReference type="Gramene" id="XM_028388726.1">
    <property type="protein sequence ID" value="XP_028244527.1"/>
    <property type="gene ID" value="LOC114422395"/>
</dbReference>
<comment type="subcellular location">
    <subcellularLocation>
        <location evidence="3">Cytoplasm</location>
        <location evidence="3">Cytoskeleton</location>
        <location evidence="3">Spindle</location>
    </subcellularLocation>
    <subcellularLocation>
        <location evidence="4">Cytoplasm</location>
        <location evidence="4">Cytosol</location>
    </subcellularLocation>
    <subcellularLocation>
        <location evidence="2">Mitochondrion</location>
    </subcellularLocation>
    <subcellularLocation>
        <location evidence="1">Nucleus</location>
    </subcellularLocation>
</comment>
<evidence type="ECO:0000256" key="4">
    <source>
        <dbReference type="ARBA" id="ARBA00004514"/>
    </source>
</evidence>
<evidence type="ECO:0000313" key="20">
    <source>
        <dbReference type="EMBL" id="KHN47832.1"/>
    </source>
</evidence>
<comment type="function">
    <text evidence="14">Catalyzes the hydrolysis of acyl-CoAs into free fatty acids and coenzyme A (CoASH), regulating their respective intracellular levels. Has acyl-CoA thioesterase activity towards medium (C12) and long-chain (C18) fatty acyl-CoA substrates. Can also hydrolyze 3-hydroxyphenylacetyl-CoA and 3,4-dihydroxyphenylacetyl-CoA (in vitro). May play a role in controlling adaptive thermogenesis.</text>
</comment>
<keyword evidence="8" id="KW-0007">Acetylation</keyword>
<accession>A0A0B2SUD4</accession>
<dbReference type="InterPro" id="IPR039298">
    <property type="entry name" value="ACOT13"/>
</dbReference>
<keyword evidence="7" id="KW-0378">Hydrolase</keyword>
<comment type="subunit">
    <text evidence="15">Homotetramer. Interacts with PCTP.</text>
</comment>
<evidence type="ECO:0000313" key="21">
    <source>
        <dbReference type="EMBL" id="RZB97913.1"/>
    </source>
</evidence>
<keyword evidence="9" id="KW-0443">Lipid metabolism</keyword>
<dbReference type="InterPro" id="IPR006683">
    <property type="entry name" value="Thioestr_dom"/>
</dbReference>
<dbReference type="CDD" id="cd03443">
    <property type="entry name" value="PaaI_thioesterase"/>
    <property type="match status" value="1"/>
</dbReference>
<evidence type="ECO:0000256" key="9">
    <source>
        <dbReference type="ARBA" id="ARBA00023098"/>
    </source>
</evidence>
<evidence type="ECO:0000256" key="15">
    <source>
        <dbReference type="ARBA" id="ARBA00064709"/>
    </source>
</evidence>
<evidence type="ECO:0000256" key="8">
    <source>
        <dbReference type="ARBA" id="ARBA00022990"/>
    </source>
</evidence>
<dbReference type="InterPro" id="IPR029069">
    <property type="entry name" value="HotDog_dom_sf"/>
</dbReference>
<keyword evidence="22" id="KW-1185">Reference proteome</keyword>
<organism evidence="20">
    <name type="scientific">Glycine soja</name>
    <name type="common">Wild soybean</name>
    <dbReference type="NCBI Taxonomy" id="3848"/>
    <lineage>
        <taxon>Eukaryota</taxon>
        <taxon>Viridiplantae</taxon>
        <taxon>Streptophyta</taxon>
        <taxon>Embryophyta</taxon>
        <taxon>Tracheophyta</taxon>
        <taxon>Spermatophyta</taxon>
        <taxon>Magnoliopsida</taxon>
        <taxon>eudicotyledons</taxon>
        <taxon>Gunneridae</taxon>
        <taxon>Pentapetalae</taxon>
        <taxon>rosids</taxon>
        <taxon>fabids</taxon>
        <taxon>Fabales</taxon>
        <taxon>Fabaceae</taxon>
        <taxon>Papilionoideae</taxon>
        <taxon>50 kb inversion clade</taxon>
        <taxon>NPAAA clade</taxon>
        <taxon>indigoferoid/millettioid clade</taxon>
        <taxon>Phaseoleae</taxon>
        <taxon>Glycine</taxon>
        <taxon>Glycine subgen. Soja</taxon>
    </lineage>
</organism>
<dbReference type="GO" id="GO:0005819">
    <property type="term" value="C:spindle"/>
    <property type="evidence" value="ECO:0007669"/>
    <property type="project" value="UniProtKB-SubCell"/>
</dbReference>
<dbReference type="Gene3D" id="3.10.129.10">
    <property type="entry name" value="Hotdog Thioesterase"/>
    <property type="match status" value="1"/>
</dbReference>
<dbReference type="PANTHER" id="PTHR21660:SF1">
    <property type="entry name" value="ACYL-COENZYME A THIOESTERASE 13"/>
    <property type="match status" value="1"/>
</dbReference>
<dbReference type="EMBL" id="QZWG01000008">
    <property type="protein sequence ID" value="RZB97913.1"/>
    <property type="molecule type" value="Genomic_DNA"/>
</dbReference>
<evidence type="ECO:0000256" key="3">
    <source>
        <dbReference type="ARBA" id="ARBA00004186"/>
    </source>
</evidence>
<name>A0A0B2SUD4_GLYSO</name>
<dbReference type="GO" id="GO:0005739">
    <property type="term" value="C:mitochondrion"/>
    <property type="evidence" value="ECO:0007669"/>
    <property type="project" value="UniProtKB-SubCell"/>
</dbReference>
<evidence type="ECO:0000259" key="19">
    <source>
        <dbReference type="Pfam" id="PF03061"/>
    </source>
</evidence>
<evidence type="ECO:0000256" key="5">
    <source>
        <dbReference type="ARBA" id="ARBA00008324"/>
    </source>
</evidence>
<dbReference type="Proteomes" id="UP000053555">
    <property type="component" value="Unassembled WGS sequence"/>
</dbReference>
<dbReference type="Gramene" id="XM_028388725.1">
    <property type="protein sequence ID" value="XP_028244526.1"/>
    <property type="gene ID" value="LOC114422395"/>
</dbReference>
<reference evidence="21 22" key="2">
    <citation type="submission" date="2018-09" db="EMBL/GenBank/DDBJ databases">
        <title>A high-quality reference genome of wild soybean provides a powerful tool to mine soybean genomes.</title>
        <authorList>
            <person name="Xie M."/>
            <person name="Chung C.Y.L."/>
            <person name="Li M.-W."/>
            <person name="Wong F.-L."/>
            <person name="Chan T.-F."/>
            <person name="Lam H.-M."/>
        </authorList>
    </citation>
    <scope>NUCLEOTIDE SEQUENCE [LARGE SCALE GENOMIC DNA]</scope>
    <source>
        <strain evidence="22">cv. W05</strain>
        <tissue evidence="21">Hypocotyl of etiolated seedlings</tissue>
    </source>
</reference>
<proteinExistence type="inferred from homology"/>
<keyword evidence="11" id="KW-0206">Cytoskeleton</keyword>
<protein>
    <recommendedName>
        <fullName evidence="16">Acyl-coenzyme A thioesterase 13</fullName>
    </recommendedName>
    <alternativeName>
        <fullName evidence="17">Hotdog-fold thioesterase superfamily member 2</fullName>
    </alternativeName>
    <alternativeName>
        <fullName evidence="18">Thioesterase superfamily member 2</fullName>
    </alternativeName>
</protein>
<evidence type="ECO:0000256" key="18">
    <source>
        <dbReference type="ARBA" id="ARBA00083956"/>
    </source>
</evidence>
<dbReference type="GO" id="GO:0005634">
    <property type="term" value="C:nucleus"/>
    <property type="evidence" value="ECO:0007669"/>
    <property type="project" value="UniProtKB-SubCell"/>
</dbReference>
<evidence type="ECO:0000256" key="12">
    <source>
        <dbReference type="ARBA" id="ARBA00023242"/>
    </source>
</evidence>
<gene>
    <name evidence="21" type="ORF">D0Y65_021119</name>
    <name evidence="20" type="ORF">glysoja_029250</name>
</gene>
<dbReference type="Pfam" id="PF03061">
    <property type="entry name" value="4HBT"/>
    <property type="match status" value="1"/>
</dbReference>
<keyword evidence="12" id="KW-0539">Nucleus</keyword>
<evidence type="ECO:0000256" key="10">
    <source>
        <dbReference type="ARBA" id="ARBA00023128"/>
    </source>
</evidence>
<evidence type="ECO:0000256" key="14">
    <source>
        <dbReference type="ARBA" id="ARBA00058205"/>
    </source>
</evidence>
<sequence>MVEKEMEDPSLEVIQKWIKGLSDGTKGQQLETSTTKGIRLVKAHKGFILCDLIIHSGLLDENGNWHASAITTLVDMLASFASYSITSCHQVTLDLSISFYSTAKVQEEVEVEAKVIRKKDELISVIVEVRKKHNGELVALGKLWMVARKNPKHPASKL</sequence>
<feature type="domain" description="Thioesterase" evidence="19">
    <location>
        <begin position="62"/>
        <end position="136"/>
    </location>
</feature>
<evidence type="ECO:0000256" key="11">
    <source>
        <dbReference type="ARBA" id="ARBA00023212"/>
    </source>
</evidence>
<keyword evidence="10" id="KW-0496">Mitochondrion</keyword>
<keyword evidence="6" id="KW-0963">Cytoplasm</keyword>
<dbReference type="FunFam" id="3.10.129.10:FF:000021">
    <property type="entry name" value="Acyl-coenzyme A thioesterase 13"/>
    <property type="match status" value="1"/>
</dbReference>
<dbReference type="EMBL" id="KN640286">
    <property type="protein sequence ID" value="KHN47832.1"/>
    <property type="molecule type" value="Genomic_DNA"/>
</dbReference>
<dbReference type="Proteomes" id="UP000289340">
    <property type="component" value="Chromosome 8"/>
</dbReference>
<dbReference type="SMR" id="A0A0B2SUD4"/>